<gene>
    <name evidence="1" type="ORF">PS854_04041</name>
</gene>
<dbReference type="Proteomes" id="UP000327111">
    <property type="component" value="Unassembled WGS sequence"/>
</dbReference>
<proteinExistence type="predicted"/>
<evidence type="ECO:0000313" key="2">
    <source>
        <dbReference type="Proteomes" id="UP000327111"/>
    </source>
</evidence>
<sequence>MRDIQSQGLKFHDKSFMLKRRCSPCGSWLASDSGVSGNVTSSLALQLRKGECLPRGFPEAQKKRLEPVGAFMCGSAGNYLPSQRFSTSVALVPPKPKLLLITVLMVAFSRVLVSTGRSATSGSSSSMLAEPAMKLPSIISMQ</sequence>
<dbReference type="EMBL" id="CABVIF010000008">
    <property type="protein sequence ID" value="VVP25652.1"/>
    <property type="molecule type" value="Genomic_DNA"/>
</dbReference>
<name>A0A5E7MLY2_PSEFL</name>
<protein>
    <submittedName>
        <fullName evidence="1">Uncharacterized protein</fullName>
    </submittedName>
</protein>
<reference evidence="1 2" key="1">
    <citation type="submission" date="2019-09" db="EMBL/GenBank/DDBJ databases">
        <authorList>
            <person name="Chandra G."/>
            <person name="Truman W A."/>
        </authorList>
    </citation>
    <scope>NUCLEOTIDE SEQUENCE [LARGE SCALE GENOMIC DNA]</scope>
    <source>
        <strain evidence="1">PS854</strain>
    </source>
</reference>
<organism evidence="1 2">
    <name type="scientific">Pseudomonas fluorescens</name>
    <dbReference type="NCBI Taxonomy" id="294"/>
    <lineage>
        <taxon>Bacteria</taxon>
        <taxon>Pseudomonadati</taxon>
        <taxon>Pseudomonadota</taxon>
        <taxon>Gammaproteobacteria</taxon>
        <taxon>Pseudomonadales</taxon>
        <taxon>Pseudomonadaceae</taxon>
        <taxon>Pseudomonas</taxon>
    </lineage>
</organism>
<dbReference type="AlphaFoldDB" id="A0A5E7MLY2"/>
<evidence type="ECO:0000313" key="1">
    <source>
        <dbReference type="EMBL" id="VVP25652.1"/>
    </source>
</evidence>
<accession>A0A5E7MLY2</accession>